<proteinExistence type="predicted"/>
<keyword evidence="4" id="KW-0418">Kinase</keyword>
<dbReference type="GO" id="GO:0004674">
    <property type="term" value="F:protein serine/threonine kinase activity"/>
    <property type="evidence" value="ECO:0007669"/>
    <property type="project" value="UniProtKB-KW"/>
</dbReference>
<feature type="region of interest" description="Disordered" evidence="7">
    <location>
        <begin position="856"/>
        <end position="882"/>
    </location>
</feature>
<sequence>MAPTVLRRVFCPCFGHADDGGARAHVAVGASNRDSYGMQQLSAEASGLAAAQSNDGGNNEAPDATCAAPFTISGLDDDTGVVKSLSTNPAGFTGPNMLKAQLAAAGRGPAAAAATEQALAAAAGATEAVAGQHTTTASSSSGATAQQRAIPIGVPSAAQVASVVGCSAARPGQFGASGAAANGRHSPGATEPPSLDDQGDRGAGGRSSGTSSSGSSAYYSPRSNGASSSTAKDPDVGAASRGQEERCSRTDASPPGTAPAANPPTATGLVVGRLSTTDADSAAAAAEVQAGGSGWQAVTAAVTAGDVTGEVVVVRALANTAAAAAGNGALQPDKPSQLKSAPVVVVPAAASLLPSPSARAGAATSGPCGNGDAAGTGMAGAARAGPSLSIASPLQRRHHGVSLQPCEVAGLQVTASAATASATLESAGSRPGCCTTLWPRLSTVVVGGVGGGGALGGAISGGSSRRRVNSMSEPIFTSGAASSSATELGAAAVLAPLGSGVGDALDTAADAAALEEGGRSMLDTFRRLHAEDLDLLTTTRQELDLDSRLSSLVVMPDVAVAAVVTGAVGGGGPGGDMPRPGAVGVVLSTAAAATVAAAHEGSSAQSKGAPGAGAAAYAALLPLGTSLQHPSAHGEAAARHAVSLCQDPADGSSAAASRASSACAAASSWQAALTHSGRASPLLASLYTRQHTQVMASMAGPAAGEAGTGAEAAGQPAMQGVCVAGTAERQAVSDAIAAAMQAGALVPRHMPALEADTASQSLQDQQQQQQQQQQKQQQQQPRPTDKVVVPRAWLSRWMSADRATVGTRACVAIAESVGSDTTASFAIATAASDAGVTADAPLSAVEARPGKTVATTAAAEGVGSADPTGPSHMGGHHSPSWLVPQAATQHPLVQELQPLEHIQQQQQLRSQRGKSSEPLSLGSVNTTSLTTCSPPQQVVSTAAWESTGAGAAAAAAGAAFHGLPPPPAMPLYRAPAAPCMPPPPHHVQPQPQYGDSLNIKGGRRSQLLQYYWASAMATQGSSHLHQAAASAATRAGSEGIVPASGLAAPTAAAAAMPRPGVAAALGPSGEPRVPLSALASLDIARLSCEVSALVWIGQGGGGAVFQGLWQGARVAVKFLLAASPAHVDASALEAIVSLSVAHPNVVHTYAAEVCRLSEASLAEPQAGGRGLAGSAGGDAGGGGDSSTDPATLALMRAVLGSTASALDDLLAGTPPSGAWPPAPTSLAAVPSTPANPPPMSRHSLWESNEGFGEPDLAKDDRAWSLRQVLGYLKARPQMYLTHIIMEHCDRGSLLSAIKRGIFRLEPLQPDSGLGSTVGGRGAAAALGHAVAPVQRAAPAAAGHGGTSGSPSVVGTGSQRASHVGLEGARQQSQQPQQPQPQEVAESAPPHFPRRVVLRAILRTARDIAQGMAHLHANGIIHGDLKPGNVLLRGCRSDRRGFVAAVADFGLSKVVRGDQPLELDRWSTVTVMAPETIQGRWHKASDVYAFGILLWQLVTSEVMPYGNLTVGQILLGVSQGTLRPGWPGGVHPALVRLGRACLATNASERPSFDAIAKVLTKIETNVRNELREQQQQPHNDL</sequence>
<evidence type="ECO:0000259" key="8">
    <source>
        <dbReference type="PROSITE" id="PS50011"/>
    </source>
</evidence>
<dbReference type="GO" id="GO:0005737">
    <property type="term" value="C:cytoplasm"/>
    <property type="evidence" value="ECO:0000318"/>
    <property type="project" value="GO_Central"/>
</dbReference>
<feature type="compositionally biased region" description="Low complexity" evidence="7">
    <location>
        <begin position="1348"/>
        <end position="1357"/>
    </location>
</feature>
<protein>
    <recommendedName>
        <fullName evidence="8">Protein kinase domain-containing protein</fullName>
    </recommendedName>
</protein>
<keyword evidence="3 6" id="KW-0547">Nucleotide-binding</keyword>
<dbReference type="Gene3D" id="3.30.200.20">
    <property type="entry name" value="Phosphorylase Kinase, domain 1"/>
    <property type="match status" value="1"/>
</dbReference>
<dbReference type="PROSITE" id="PS00108">
    <property type="entry name" value="PROTEIN_KINASE_ST"/>
    <property type="match status" value="1"/>
</dbReference>
<dbReference type="ExpressionAtlas" id="A0A2K3CU59">
    <property type="expression patterns" value="baseline and differential"/>
</dbReference>
<dbReference type="InterPro" id="IPR017441">
    <property type="entry name" value="Protein_kinase_ATP_BS"/>
</dbReference>
<dbReference type="PANTHER" id="PTHR44329">
    <property type="entry name" value="SERINE/THREONINE-PROTEIN KINASE TNNI3K-RELATED"/>
    <property type="match status" value="1"/>
</dbReference>
<feature type="region of interest" description="Disordered" evidence="7">
    <location>
        <begin position="756"/>
        <end position="787"/>
    </location>
</feature>
<feature type="region of interest" description="Disordered" evidence="7">
    <location>
        <begin position="1337"/>
        <end position="1389"/>
    </location>
</feature>
<dbReference type="PROSITE" id="PS00107">
    <property type="entry name" value="PROTEIN_KINASE_ATP"/>
    <property type="match status" value="1"/>
</dbReference>
<feature type="region of interest" description="Disordered" evidence="7">
    <location>
        <begin position="1214"/>
        <end position="1241"/>
    </location>
</feature>
<dbReference type="GeneID" id="5724806"/>
<feature type="region of interest" description="Disordered" evidence="7">
    <location>
        <begin position="176"/>
        <end position="267"/>
    </location>
</feature>
<dbReference type="EMBL" id="CM008977">
    <property type="protein sequence ID" value="PNW71815.1"/>
    <property type="molecule type" value="Genomic_DNA"/>
</dbReference>
<dbReference type="GO" id="GO:0005524">
    <property type="term" value="F:ATP binding"/>
    <property type="evidence" value="ECO:0007669"/>
    <property type="project" value="UniProtKB-UniRule"/>
</dbReference>
<dbReference type="SUPFAM" id="SSF56112">
    <property type="entry name" value="Protein kinase-like (PK-like)"/>
    <property type="match status" value="1"/>
</dbReference>
<organism evidence="9 10">
    <name type="scientific">Chlamydomonas reinhardtii</name>
    <name type="common">Chlamydomonas smithii</name>
    <dbReference type="NCBI Taxonomy" id="3055"/>
    <lineage>
        <taxon>Eukaryota</taxon>
        <taxon>Viridiplantae</taxon>
        <taxon>Chlorophyta</taxon>
        <taxon>core chlorophytes</taxon>
        <taxon>Chlorophyceae</taxon>
        <taxon>CS clade</taxon>
        <taxon>Chlamydomonadales</taxon>
        <taxon>Chlamydomonadaceae</taxon>
        <taxon>Chlamydomonas</taxon>
    </lineage>
</organism>
<evidence type="ECO:0000256" key="6">
    <source>
        <dbReference type="PROSITE-ProRule" id="PRU10141"/>
    </source>
</evidence>
<dbReference type="Proteomes" id="UP000006906">
    <property type="component" value="Chromosome 16"/>
</dbReference>
<evidence type="ECO:0000256" key="2">
    <source>
        <dbReference type="ARBA" id="ARBA00022679"/>
    </source>
</evidence>
<feature type="compositionally biased region" description="Gly residues" evidence="7">
    <location>
        <begin position="1167"/>
        <end position="1184"/>
    </location>
</feature>
<evidence type="ECO:0000256" key="7">
    <source>
        <dbReference type="SAM" id="MobiDB-lite"/>
    </source>
</evidence>
<reference evidence="9 10" key="1">
    <citation type="journal article" date="2007" name="Science">
        <title>The Chlamydomonas genome reveals the evolution of key animal and plant functions.</title>
        <authorList>
            <person name="Merchant S.S."/>
            <person name="Prochnik S.E."/>
            <person name="Vallon O."/>
            <person name="Harris E.H."/>
            <person name="Karpowicz S.J."/>
            <person name="Witman G.B."/>
            <person name="Terry A."/>
            <person name="Salamov A."/>
            <person name="Fritz-Laylin L.K."/>
            <person name="Marechal-Drouard L."/>
            <person name="Marshall W.F."/>
            <person name="Qu L.H."/>
            <person name="Nelson D.R."/>
            <person name="Sanderfoot A.A."/>
            <person name="Spalding M.H."/>
            <person name="Kapitonov V.V."/>
            <person name="Ren Q."/>
            <person name="Ferris P."/>
            <person name="Lindquist E."/>
            <person name="Shapiro H."/>
            <person name="Lucas S.M."/>
            <person name="Grimwood J."/>
            <person name="Schmutz J."/>
            <person name="Cardol P."/>
            <person name="Cerutti H."/>
            <person name="Chanfreau G."/>
            <person name="Chen C.L."/>
            <person name="Cognat V."/>
            <person name="Croft M.T."/>
            <person name="Dent R."/>
            <person name="Dutcher S."/>
            <person name="Fernandez E."/>
            <person name="Fukuzawa H."/>
            <person name="Gonzalez-Ballester D."/>
            <person name="Gonzalez-Halphen D."/>
            <person name="Hallmann A."/>
            <person name="Hanikenne M."/>
            <person name="Hippler M."/>
            <person name="Inwood W."/>
            <person name="Jabbari K."/>
            <person name="Kalanon M."/>
            <person name="Kuras R."/>
            <person name="Lefebvre P.A."/>
            <person name="Lemaire S.D."/>
            <person name="Lobanov A.V."/>
            <person name="Lohr M."/>
            <person name="Manuell A."/>
            <person name="Meier I."/>
            <person name="Mets L."/>
            <person name="Mittag M."/>
            <person name="Mittelmeier T."/>
            <person name="Moroney J.V."/>
            <person name="Moseley J."/>
            <person name="Napoli C."/>
            <person name="Nedelcu A.M."/>
            <person name="Niyogi K."/>
            <person name="Novoselov S.V."/>
            <person name="Paulsen I.T."/>
            <person name="Pazour G."/>
            <person name="Purton S."/>
            <person name="Ral J.P."/>
            <person name="Riano-Pachon D.M."/>
            <person name="Riekhof W."/>
            <person name="Rymarquis L."/>
            <person name="Schroda M."/>
            <person name="Stern D."/>
            <person name="Umen J."/>
            <person name="Willows R."/>
            <person name="Wilson N."/>
            <person name="Zimmer S.L."/>
            <person name="Allmer J."/>
            <person name="Balk J."/>
            <person name="Bisova K."/>
            <person name="Chen C.J."/>
            <person name="Elias M."/>
            <person name="Gendler K."/>
            <person name="Hauser C."/>
            <person name="Lamb M.R."/>
            <person name="Ledford H."/>
            <person name="Long J.C."/>
            <person name="Minagawa J."/>
            <person name="Page M.D."/>
            <person name="Pan J."/>
            <person name="Pootakham W."/>
            <person name="Roje S."/>
            <person name="Rose A."/>
            <person name="Stahlberg E."/>
            <person name="Terauchi A.M."/>
            <person name="Yang P."/>
            <person name="Ball S."/>
            <person name="Bowler C."/>
            <person name="Dieckmann C.L."/>
            <person name="Gladyshev V.N."/>
            <person name="Green P."/>
            <person name="Jorgensen R."/>
            <person name="Mayfield S."/>
            <person name="Mueller-Roeber B."/>
            <person name="Rajamani S."/>
            <person name="Sayre R.T."/>
            <person name="Brokstein P."/>
            <person name="Dubchak I."/>
            <person name="Goodstein D."/>
            <person name="Hornick L."/>
            <person name="Huang Y.W."/>
            <person name="Jhaveri J."/>
            <person name="Luo Y."/>
            <person name="Martinez D."/>
            <person name="Ngau W.C."/>
            <person name="Otillar B."/>
            <person name="Poliakov A."/>
            <person name="Porter A."/>
            <person name="Szajkowski L."/>
            <person name="Werner G."/>
            <person name="Zhou K."/>
            <person name="Grigoriev I.V."/>
            <person name="Rokhsar D.S."/>
            <person name="Grossman A.R."/>
        </authorList>
    </citation>
    <scope>NUCLEOTIDE SEQUENCE [LARGE SCALE GENOMIC DNA]</scope>
    <source>
        <strain evidence="10">CC-503</strain>
    </source>
</reference>
<name>A0A2K3CU59_CHLRE</name>
<dbReference type="InterPro" id="IPR000719">
    <property type="entry name" value="Prot_kinase_dom"/>
</dbReference>
<dbReference type="RefSeq" id="XP_042915775.1">
    <property type="nucleotide sequence ID" value="XM_043071651.1"/>
</dbReference>
<evidence type="ECO:0000313" key="10">
    <source>
        <dbReference type="Proteomes" id="UP000006906"/>
    </source>
</evidence>
<dbReference type="PaxDb" id="3055-EDO98896"/>
<feature type="binding site" evidence="6">
    <location>
        <position position="1117"/>
    </location>
    <ligand>
        <name>ATP</name>
        <dbReference type="ChEBI" id="CHEBI:30616"/>
    </ligand>
</feature>
<dbReference type="GO" id="GO:0007165">
    <property type="term" value="P:signal transduction"/>
    <property type="evidence" value="ECO:0000318"/>
    <property type="project" value="GO_Central"/>
</dbReference>
<feature type="region of interest" description="Disordered" evidence="7">
    <location>
        <begin position="1165"/>
        <end position="1187"/>
    </location>
</feature>
<dbReference type="OrthoDB" id="248923at2759"/>
<evidence type="ECO:0000256" key="3">
    <source>
        <dbReference type="ARBA" id="ARBA00022741"/>
    </source>
</evidence>
<dbReference type="PANTHER" id="PTHR44329:SF214">
    <property type="entry name" value="PROTEIN KINASE DOMAIN-CONTAINING PROTEIN"/>
    <property type="match status" value="1"/>
</dbReference>
<feature type="compositionally biased region" description="Low complexity" evidence="7">
    <location>
        <begin position="1370"/>
        <end position="1388"/>
    </location>
</feature>
<keyword evidence="5 6" id="KW-0067">ATP-binding</keyword>
<dbReference type="Pfam" id="PF07714">
    <property type="entry name" value="PK_Tyr_Ser-Thr"/>
    <property type="match status" value="1"/>
</dbReference>
<dbReference type="GO" id="GO:0004672">
    <property type="term" value="F:protein kinase activity"/>
    <property type="evidence" value="ECO:0000318"/>
    <property type="project" value="GO_Central"/>
</dbReference>
<dbReference type="Gramene" id="PNW71815">
    <property type="protein sequence ID" value="PNW71815"/>
    <property type="gene ID" value="CHLRE_16g689300v5"/>
</dbReference>
<keyword evidence="1" id="KW-0723">Serine/threonine-protein kinase</keyword>
<dbReference type="FunFam" id="1.10.510.10:FF:001308">
    <property type="entry name" value="Predicted protein"/>
    <property type="match status" value="1"/>
</dbReference>
<dbReference type="KEGG" id="cre:CHLRE_16g689300v5"/>
<accession>A0A2K3CU59</accession>
<keyword evidence="10" id="KW-1185">Reference proteome</keyword>
<evidence type="ECO:0000256" key="1">
    <source>
        <dbReference type="ARBA" id="ARBA00022527"/>
    </source>
</evidence>
<evidence type="ECO:0000313" key="9">
    <source>
        <dbReference type="EMBL" id="PNW71815.1"/>
    </source>
</evidence>
<dbReference type="InterPro" id="IPR051681">
    <property type="entry name" value="Ser/Thr_Kinases-Pseudokinases"/>
</dbReference>
<gene>
    <name evidence="9" type="ORF">CHLRE_16g689300v5</name>
</gene>
<dbReference type="STRING" id="3055.A0A2K3CU59"/>
<feature type="compositionally biased region" description="Low complexity" evidence="7">
    <location>
        <begin position="252"/>
        <end position="267"/>
    </location>
</feature>
<feature type="compositionally biased region" description="Low complexity" evidence="7">
    <location>
        <begin position="208"/>
        <end position="223"/>
    </location>
</feature>
<dbReference type="InterPro" id="IPR008271">
    <property type="entry name" value="Ser/Thr_kinase_AS"/>
</dbReference>
<dbReference type="InterPro" id="IPR011009">
    <property type="entry name" value="Kinase-like_dom_sf"/>
</dbReference>
<dbReference type="InParanoid" id="A0A2K3CU59"/>
<feature type="compositionally biased region" description="Low complexity" evidence="7">
    <location>
        <begin position="763"/>
        <end position="780"/>
    </location>
</feature>
<dbReference type="SMART" id="SM00220">
    <property type="entry name" value="S_TKc"/>
    <property type="match status" value="1"/>
</dbReference>
<feature type="domain" description="Protein kinase" evidence="8">
    <location>
        <begin position="1090"/>
        <end position="1561"/>
    </location>
</feature>
<feature type="compositionally biased region" description="Polar residues" evidence="7">
    <location>
        <begin position="922"/>
        <end position="932"/>
    </location>
</feature>
<dbReference type="InterPro" id="IPR001245">
    <property type="entry name" value="Ser-Thr/Tyr_kinase_cat_dom"/>
</dbReference>
<dbReference type="Gene3D" id="1.10.510.10">
    <property type="entry name" value="Transferase(Phosphotransferase) domain 1"/>
    <property type="match status" value="1"/>
</dbReference>
<keyword evidence="2" id="KW-0808">Transferase</keyword>
<evidence type="ECO:0000256" key="5">
    <source>
        <dbReference type="ARBA" id="ARBA00022840"/>
    </source>
</evidence>
<dbReference type="PROSITE" id="PS50011">
    <property type="entry name" value="PROTEIN_KINASE_DOM"/>
    <property type="match status" value="1"/>
</dbReference>
<evidence type="ECO:0000256" key="4">
    <source>
        <dbReference type="ARBA" id="ARBA00022777"/>
    </source>
</evidence>
<feature type="region of interest" description="Disordered" evidence="7">
    <location>
        <begin position="902"/>
        <end position="932"/>
    </location>
</feature>